<protein>
    <submittedName>
        <fullName evidence="4">Alpha/beta hydrolase</fullName>
    </submittedName>
</protein>
<name>A0A556MYR7_9FLAO</name>
<dbReference type="PANTHER" id="PTHR48081:SF13">
    <property type="entry name" value="ALPHA_BETA HYDROLASE"/>
    <property type="match status" value="1"/>
</dbReference>
<keyword evidence="5" id="KW-1185">Reference proteome</keyword>
<comment type="caution">
    <text evidence="4">The sequence shown here is derived from an EMBL/GenBank/DDBJ whole genome shotgun (WGS) entry which is preliminary data.</text>
</comment>
<evidence type="ECO:0000313" key="4">
    <source>
        <dbReference type="EMBL" id="TSJ44939.1"/>
    </source>
</evidence>
<dbReference type="Gene3D" id="3.40.50.1820">
    <property type="entry name" value="alpha/beta hydrolase"/>
    <property type="match status" value="1"/>
</dbReference>
<dbReference type="PANTHER" id="PTHR48081">
    <property type="entry name" value="AB HYDROLASE SUPERFAMILY PROTEIN C4A8.06C"/>
    <property type="match status" value="1"/>
</dbReference>
<organism evidence="4 5">
    <name type="scientific">Fluviicola chungangensis</name>
    <dbReference type="NCBI Taxonomy" id="2597671"/>
    <lineage>
        <taxon>Bacteria</taxon>
        <taxon>Pseudomonadati</taxon>
        <taxon>Bacteroidota</taxon>
        <taxon>Flavobacteriia</taxon>
        <taxon>Flavobacteriales</taxon>
        <taxon>Crocinitomicaceae</taxon>
        <taxon>Fluviicola</taxon>
    </lineage>
</organism>
<dbReference type="EMBL" id="VLPL01000004">
    <property type="protein sequence ID" value="TSJ44939.1"/>
    <property type="molecule type" value="Genomic_DNA"/>
</dbReference>
<dbReference type="PROSITE" id="PS51257">
    <property type="entry name" value="PROKAR_LIPOPROTEIN"/>
    <property type="match status" value="1"/>
</dbReference>
<proteinExistence type="predicted"/>
<dbReference type="OrthoDB" id="9777975at2"/>
<keyword evidence="2" id="KW-0732">Signal</keyword>
<evidence type="ECO:0000259" key="3">
    <source>
        <dbReference type="Pfam" id="PF20434"/>
    </source>
</evidence>
<reference evidence="4 5" key="1">
    <citation type="submission" date="2019-07" db="EMBL/GenBank/DDBJ databases">
        <authorList>
            <person name="Huq M.A."/>
        </authorList>
    </citation>
    <scope>NUCLEOTIDE SEQUENCE [LARGE SCALE GENOMIC DNA]</scope>
    <source>
        <strain evidence="4 5">MAH-3</strain>
    </source>
</reference>
<dbReference type="InterPro" id="IPR050300">
    <property type="entry name" value="GDXG_lipolytic_enzyme"/>
</dbReference>
<evidence type="ECO:0000256" key="1">
    <source>
        <dbReference type="ARBA" id="ARBA00022801"/>
    </source>
</evidence>
<dbReference type="RefSeq" id="WP_144333057.1">
    <property type="nucleotide sequence ID" value="NZ_VLPL01000004.1"/>
</dbReference>
<dbReference type="SUPFAM" id="SSF53474">
    <property type="entry name" value="alpha/beta-Hydrolases"/>
    <property type="match status" value="1"/>
</dbReference>
<accession>A0A556MYR7</accession>
<feature type="domain" description="BD-FAE-like" evidence="3">
    <location>
        <begin position="60"/>
        <end position="252"/>
    </location>
</feature>
<sequence length="293" mass="32199">MYLNLRSSKKLITPVIFLMLIVLSACKKNNPDPADETIYETTQEYNLQNVPYGTDSQQKMDIYLPANRNSQTKVFVLIHGGGWSGGDKADFTYLMNSLKTYYPDHAVININYRLATQSSPAFPKQLDDIQAALTEISLPKYSVSSNYFLFGASAGGHLSLLYSYGYDPNHCVKGICNTVGPSDLTDPNYLDNPLYSSIYPVLINGGAQNQAGVEMVSPALRVTSDSPPTISFYGDSDPLVPATQMALLHNALNAKGVYNQATMYQGAGHGNWNQTQSNDCIAKILVFVNTYFP</sequence>
<dbReference type="AlphaFoldDB" id="A0A556MYR7"/>
<feature type="signal peptide" evidence="2">
    <location>
        <begin position="1"/>
        <end position="27"/>
    </location>
</feature>
<evidence type="ECO:0000256" key="2">
    <source>
        <dbReference type="SAM" id="SignalP"/>
    </source>
</evidence>
<dbReference type="InterPro" id="IPR049492">
    <property type="entry name" value="BD-FAE-like_dom"/>
</dbReference>
<dbReference type="InterPro" id="IPR029058">
    <property type="entry name" value="AB_hydrolase_fold"/>
</dbReference>
<dbReference type="Proteomes" id="UP000316008">
    <property type="component" value="Unassembled WGS sequence"/>
</dbReference>
<gene>
    <name evidence="4" type="ORF">FO442_10100</name>
</gene>
<evidence type="ECO:0000313" key="5">
    <source>
        <dbReference type="Proteomes" id="UP000316008"/>
    </source>
</evidence>
<keyword evidence="1 4" id="KW-0378">Hydrolase</keyword>
<dbReference type="Pfam" id="PF20434">
    <property type="entry name" value="BD-FAE"/>
    <property type="match status" value="1"/>
</dbReference>
<dbReference type="GO" id="GO:0016787">
    <property type="term" value="F:hydrolase activity"/>
    <property type="evidence" value="ECO:0007669"/>
    <property type="project" value="UniProtKB-KW"/>
</dbReference>
<feature type="chain" id="PRO_5021727288" evidence="2">
    <location>
        <begin position="28"/>
        <end position="293"/>
    </location>
</feature>